<gene>
    <name evidence="1" type="ordered locus">XAC1170</name>
</gene>
<name>A0AAI7ZDZ5_XANAC</name>
<proteinExistence type="predicted"/>
<dbReference type="KEGG" id="xac:XAC1170"/>
<protein>
    <submittedName>
        <fullName evidence="1">Uncharacterized protein</fullName>
    </submittedName>
</protein>
<evidence type="ECO:0000313" key="2">
    <source>
        <dbReference type="Proteomes" id="UP000000576"/>
    </source>
</evidence>
<organism evidence="1 2">
    <name type="scientific">Xanthomonas axonopodis pv. citri (strain 306)</name>
    <dbReference type="NCBI Taxonomy" id="190486"/>
    <lineage>
        <taxon>Bacteria</taxon>
        <taxon>Pseudomonadati</taxon>
        <taxon>Pseudomonadota</taxon>
        <taxon>Gammaproteobacteria</taxon>
        <taxon>Lysobacterales</taxon>
        <taxon>Lysobacteraceae</taxon>
        <taxon>Xanthomonas</taxon>
    </lineage>
</organism>
<dbReference type="Proteomes" id="UP000000576">
    <property type="component" value="Chromosome"/>
</dbReference>
<dbReference type="EMBL" id="AE008923">
    <property type="protein sequence ID" value="AAM36042.1"/>
    <property type="molecule type" value="Genomic_DNA"/>
</dbReference>
<dbReference type="AlphaFoldDB" id="A0AAI7ZDZ5"/>
<accession>A0AAI7ZDZ5</accession>
<evidence type="ECO:0000313" key="1">
    <source>
        <dbReference type="EMBL" id="AAM36042.1"/>
    </source>
</evidence>
<sequence length="158" mass="18086">MQPLATTCQKARNTVCSNCATTCASWRALRSHARRPKSRLGSRPSAWMSWRFVWSYWPSRWGECWTMWSALSSKGRIRCHDVLCPPDLVDVWITAEWTHDRHGYGSTQRCRSNARISAQTARVRAHLAHLFFNPALLDPATTPCVVRRLALACNRGRC</sequence>
<reference evidence="1 2" key="1">
    <citation type="journal article" date="2002" name="Nature">
        <title>Comparison of the genomes of two Xanthomonas pathogens with differing host specificities.</title>
        <authorList>
            <person name="da Silva A.C."/>
            <person name="Ferro J.A."/>
            <person name="Reinach F.C."/>
            <person name="Farah C.S."/>
            <person name="Furlan L.R."/>
            <person name="Quaggio R.B."/>
            <person name="Monteiro-Vitorello C.B."/>
            <person name="Van Sluys M.A."/>
            <person name="Almeida N.F."/>
            <person name="Alves L.M."/>
            <person name="do Amaral A.M."/>
            <person name="Bertolini M.C."/>
            <person name="Camargo L.E."/>
            <person name="Camarotte G."/>
            <person name="Cannavan F."/>
            <person name="Cardozo J."/>
            <person name="Chambergo F."/>
            <person name="Ciapina L.P."/>
            <person name="Cicarelli R.M."/>
            <person name="Coutinho L.L."/>
            <person name="Cursino-Santos J.R."/>
            <person name="El-Dorry H."/>
            <person name="Faria J.B."/>
            <person name="Ferreira A.J."/>
            <person name="Ferreira R.C."/>
            <person name="Ferro M.I."/>
            <person name="Formighieri E.F."/>
            <person name="Franco M.C."/>
            <person name="Greggio C.C."/>
            <person name="Gruber A."/>
            <person name="Katsuyama A.M."/>
            <person name="Kishi L.T."/>
            <person name="Leite R.P."/>
            <person name="Lemos E.G."/>
            <person name="Lemos M.V."/>
            <person name="Locali E.C."/>
            <person name="Machado M.A."/>
            <person name="Madeira A.M."/>
            <person name="Martinez-Rossi N.M."/>
            <person name="Martins E.C."/>
            <person name="Meidanis J."/>
            <person name="Menck C.F."/>
            <person name="Miyaki C.Y."/>
            <person name="Moon D.H."/>
            <person name="Moreira L.M."/>
            <person name="Novo M.T."/>
            <person name="Okura V.K."/>
            <person name="Oliveira M.C."/>
            <person name="Oliveira V.R."/>
            <person name="Pereira H.A."/>
            <person name="Rossi A."/>
            <person name="Sena J.A."/>
            <person name="Silva C."/>
            <person name="de Souza R.F."/>
            <person name="Spinola L.A."/>
            <person name="Takita M.A."/>
            <person name="Tamura R.E."/>
            <person name="Teixeira E.C."/>
            <person name="Tezza R.I."/>
            <person name="Trindade dos Santos M."/>
            <person name="Truffi D."/>
            <person name="Tsai S.M."/>
            <person name="White F.F."/>
            <person name="Setubal J.C."/>
            <person name="Kitajima J.P."/>
        </authorList>
    </citation>
    <scope>NUCLEOTIDE SEQUENCE [LARGE SCALE GENOMIC DNA]</scope>
    <source>
        <strain evidence="1 2">306</strain>
    </source>
</reference>